<dbReference type="KEGG" id="bre:BRE_1062"/>
<dbReference type="AlphaFoldDB" id="B5RRY2"/>
<organism evidence="1 2">
    <name type="scientific">Borrelia recurrentis (strain A1)</name>
    <dbReference type="NCBI Taxonomy" id="412418"/>
    <lineage>
        <taxon>Bacteria</taxon>
        <taxon>Pseudomonadati</taxon>
        <taxon>Spirochaetota</taxon>
        <taxon>Spirochaetia</taxon>
        <taxon>Spirochaetales</taxon>
        <taxon>Borreliaceae</taxon>
        <taxon>Borrelia</taxon>
    </lineage>
</organism>
<protein>
    <submittedName>
        <fullName evidence="1">Uncharacterized conserved protein</fullName>
    </submittedName>
</protein>
<gene>
    <name evidence="1" type="ordered locus">BRE_1062</name>
</gene>
<evidence type="ECO:0000313" key="2">
    <source>
        <dbReference type="Proteomes" id="UP000000612"/>
    </source>
</evidence>
<sequence>MMDAINLAIVRNMKRYTQPMFLFKKNLIKNRTNFSYEIKIDKTTPIKFDGVFLPSGESNIELFDSNIFVKEIHAKTYTLDILDFNSGEQLLVGNDIMEILSVSRHLNFSLNQRFRYIVLMLRKL</sequence>
<keyword evidence="2" id="KW-1185">Reference proteome</keyword>
<proteinExistence type="predicted"/>
<name>B5RRY2_BORRA</name>
<reference evidence="1 2" key="1">
    <citation type="journal article" date="2008" name="PLoS Genet.">
        <title>The genome of Borrelia recurrentis, the agent of deadly louse-borne relapsing fever, is a degraded subset of tick-borne Borrelia duttonii.</title>
        <authorList>
            <person name="Lescot M."/>
            <person name="Audic S."/>
            <person name="Robert C."/>
            <person name="Nguyen T.T."/>
            <person name="Blanc G."/>
            <person name="Cutler S.J."/>
            <person name="Wincker P."/>
            <person name="Couloux A."/>
            <person name="Claverie J.-M."/>
            <person name="Raoult D."/>
            <person name="Drancourt M."/>
        </authorList>
    </citation>
    <scope>NUCLEOTIDE SEQUENCE [LARGE SCALE GENOMIC DNA]</scope>
    <source>
        <strain evidence="1 2">A1</strain>
    </source>
</reference>
<dbReference type="HOGENOM" id="CLU_163181_0_0_12"/>
<dbReference type="Proteomes" id="UP000000612">
    <property type="component" value="Plasmid pl124"/>
</dbReference>
<accession>B5RRY2</accession>
<geneLocation type="plasmid" evidence="1 2">
    <name>pl124</name>
</geneLocation>
<evidence type="ECO:0000313" key="1">
    <source>
        <dbReference type="EMBL" id="ACH95118.1"/>
    </source>
</evidence>
<keyword evidence="1" id="KW-0614">Plasmid</keyword>
<dbReference type="EMBL" id="CP000994">
    <property type="protein sequence ID" value="ACH95118.1"/>
    <property type="molecule type" value="Genomic_DNA"/>
</dbReference>